<dbReference type="AlphaFoldDB" id="A0A9X2BXC2"/>
<keyword evidence="3" id="KW-1185">Reference proteome</keyword>
<comment type="caution">
    <text evidence="2">The sequence shown here is derived from an EMBL/GenBank/DDBJ whole genome shotgun (WGS) entry which is preliminary data.</text>
</comment>
<keyword evidence="1" id="KW-0732">Signal</keyword>
<accession>A0A9X2BXC2</accession>
<protein>
    <submittedName>
        <fullName evidence="2">MipA/OmpV family protein</fullName>
    </submittedName>
</protein>
<evidence type="ECO:0000313" key="3">
    <source>
        <dbReference type="Proteomes" id="UP001139353"/>
    </source>
</evidence>
<reference evidence="2" key="1">
    <citation type="submission" date="2021-11" db="EMBL/GenBank/DDBJ databases">
        <title>BS-T2-15 a new species belonging to the Comamonadaceae family isolated from the soil of a French oak forest.</title>
        <authorList>
            <person name="Mieszkin S."/>
            <person name="Alain K."/>
        </authorList>
    </citation>
    <scope>NUCLEOTIDE SEQUENCE</scope>
    <source>
        <strain evidence="2">BS-T2-15</strain>
    </source>
</reference>
<dbReference type="InterPro" id="IPR010583">
    <property type="entry name" value="MipA"/>
</dbReference>
<dbReference type="Proteomes" id="UP001139353">
    <property type="component" value="Unassembled WGS sequence"/>
</dbReference>
<dbReference type="PROSITE" id="PS51257">
    <property type="entry name" value="PROKAR_LIPOPROTEIN"/>
    <property type="match status" value="1"/>
</dbReference>
<proteinExistence type="predicted"/>
<dbReference type="EMBL" id="JAJLJH010000001">
    <property type="protein sequence ID" value="MCK9684423.1"/>
    <property type="molecule type" value="Genomic_DNA"/>
</dbReference>
<evidence type="ECO:0000256" key="1">
    <source>
        <dbReference type="SAM" id="SignalP"/>
    </source>
</evidence>
<sequence length="255" mass="27284">MKTRSPRVLVAAAIALACCAARADSSFNMPEGSHDISFAATAVDAPRSEGGERREVALLPSLSGRWSNGIVASPGQVLWDVSDDPVFDYGPLLTYGLRPLRTDDPSDKIRLDIEGGVFATFLFDQHVRFNSELTYGGGADRSGVRLVANANFSMKLGAHGFLTLSPGFEAVNASYMKSSFGITPAQSGSDHLAPYVTHPGLKNVFFNIAAGTQLSNKWSLASGVNTSVLLGSAAHTPLTQRRTDETIFLQLGYHY</sequence>
<name>A0A9X2BXC2_9BURK</name>
<gene>
    <name evidence="2" type="ORF">LPC04_01730</name>
</gene>
<evidence type="ECO:0000313" key="2">
    <source>
        <dbReference type="EMBL" id="MCK9684423.1"/>
    </source>
</evidence>
<dbReference type="RefSeq" id="WP_275680453.1">
    <property type="nucleotide sequence ID" value="NZ_JAJLJH010000001.1"/>
</dbReference>
<feature type="signal peptide" evidence="1">
    <location>
        <begin position="1"/>
        <end position="23"/>
    </location>
</feature>
<dbReference type="Pfam" id="PF06629">
    <property type="entry name" value="MipA"/>
    <property type="match status" value="1"/>
</dbReference>
<organism evidence="2 3">
    <name type="scientific">Scleromatobacter humisilvae</name>
    <dbReference type="NCBI Taxonomy" id="2897159"/>
    <lineage>
        <taxon>Bacteria</taxon>
        <taxon>Pseudomonadati</taxon>
        <taxon>Pseudomonadota</taxon>
        <taxon>Betaproteobacteria</taxon>
        <taxon>Burkholderiales</taxon>
        <taxon>Sphaerotilaceae</taxon>
        <taxon>Scleromatobacter</taxon>
    </lineage>
</organism>
<feature type="chain" id="PRO_5040727606" evidence="1">
    <location>
        <begin position="24"/>
        <end position="255"/>
    </location>
</feature>